<protein>
    <recommendedName>
        <fullName evidence="3">STAS/SEC14 domain-containing protein</fullName>
    </recommendedName>
</protein>
<name>A0A3S9MVY4_9FLAO</name>
<organism evidence="1 2">
    <name type="scientific">Nonlabens ponticola</name>
    <dbReference type="NCBI Taxonomy" id="2496866"/>
    <lineage>
        <taxon>Bacteria</taxon>
        <taxon>Pseudomonadati</taxon>
        <taxon>Bacteroidota</taxon>
        <taxon>Flavobacteriia</taxon>
        <taxon>Flavobacteriales</taxon>
        <taxon>Flavobacteriaceae</taxon>
        <taxon>Nonlabens</taxon>
    </lineage>
</organism>
<gene>
    <name evidence="1" type="ORF">EJ995_03720</name>
</gene>
<evidence type="ECO:0008006" key="3">
    <source>
        <dbReference type="Google" id="ProtNLM"/>
    </source>
</evidence>
<dbReference type="RefSeq" id="WP_126445741.1">
    <property type="nucleotide sequence ID" value="NZ_CP034549.1"/>
</dbReference>
<accession>A0A3S9MVY4</accession>
<evidence type="ECO:0000313" key="1">
    <source>
        <dbReference type="EMBL" id="AZQ43386.1"/>
    </source>
</evidence>
<dbReference type="Proteomes" id="UP000279600">
    <property type="component" value="Chromosome"/>
</dbReference>
<dbReference type="EMBL" id="CP034549">
    <property type="protein sequence ID" value="AZQ43386.1"/>
    <property type="molecule type" value="Genomic_DNA"/>
</dbReference>
<keyword evidence="2" id="KW-1185">Reference proteome</keyword>
<proteinExistence type="predicted"/>
<reference evidence="1 2" key="1">
    <citation type="submission" date="2018-12" db="EMBL/GenBank/DDBJ databases">
        <title>Complete genome of Nonlabens sp. MJ115.</title>
        <authorList>
            <person name="Choi H.S."/>
            <person name="Jung J."/>
        </authorList>
    </citation>
    <scope>NUCLEOTIDE SEQUENCE [LARGE SCALE GENOMIC DNA]</scope>
    <source>
        <strain evidence="1 2">MJ115</strain>
    </source>
</reference>
<dbReference type="OrthoDB" id="1144611at2"/>
<sequence>MISILDTPYKSLILHTIYLPIGKLYLLKDCVVSELYFEVIGTAQHASEALQLCLDYYGTYDVIKKRIWIANRTQKYSIQPVAWIRLKKEATQYLKGYCVVDTTKYGIMNAILESKFVPINFKNATTLDEAMQWTQEIMSDQESA</sequence>
<dbReference type="KEGG" id="noj:EJ995_03720"/>
<dbReference type="AlphaFoldDB" id="A0A3S9MVY4"/>
<evidence type="ECO:0000313" key="2">
    <source>
        <dbReference type="Proteomes" id="UP000279600"/>
    </source>
</evidence>